<name>A0A1X2GN32_9FUNG</name>
<sequence length="355" mass="39162">MIFFLTIFNILRLINSVVLITDAGAGNWIARSFLFEIGWQFGYGSFALYLIGIAQTLADSHKALASGWLPSPQTVDAIGLTFFFAPFVTNNVCSLATGFLANSNPYAAEVFVRMLYVLWFVHCFSLGTTVTLCGYRLVNVLNGYLEKFKRSGPRWMPLKNGIFKIKAVVGIIFICLESFATFLLLYGILRDTIIVNVVGSMVLSAIWNLLGALTTLAVEAAILFNPNTMTKKGGTFFGIKLSSTSDDKTGSASGYDFNQSTQRQTDMFDTQFSNYTNNHDNSYTGTLSHNAFSHLKQQGPYDFDSHFDQIDHSELEQPGAILASNVGIPLDDMVYQPYGNKVGTVSEIHLVQQAA</sequence>
<keyword evidence="2" id="KW-0732">Signal</keyword>
<comment type="caution">
    <text evidence="3">The sequence shown here is derived from an EMBL/GenBank/DDBJ whole genome shotgun (WGS) entry which is preliminary data.</text>
</comment>
<feature type="transmembrane region" description="Helical" evidence="1">
    <location>
        <begin position="40"/>
        <end position="58"/>
    </location>
</feature>
<evidence type="ECO:0000256" key="1">
    <source>
        <dbReference type="SAM" id="Phobius"/>
    </source>
</evidence>
<proteinExistence type="predicted"/>
<gene>
    <name evidence="3" type="ORF">DM01DRAFT_1319638</name>
</gene>
<accession>A0A1X2GN32</accession>
<reference evidence="3 4" key="1">
    <citation type="submission" date="2016-07" db="EMBL/GenBank/DDBJ databases">
        <title>Pervasive Adenine N6-methylation of Active Genes in Fungi.</title>
        <authorList>
            <consortium name="DOE Joint Genome Institute"/>
            <person name="Mondo S.J."/>
            <person name="Dannebaum R.O."/>
            <person name="Kuo R.C."/>
            <person name="Labutti K."/>
            <person name="Haridas S."/>
            <person name="Kuo A."/>
            <person name="Salamov A."/>
            <person name="Ahrendt S.R."/>
            <person name="Lipzen A."/>
            <person name="Sullivan W."/>
            <person name="Andreopoulos W.B."/>
            <person name="Clum A."/>
            <person name="Lindquist E."/>
            <person name="Daum C."/>
            <person name="Ramamoorthy G.K."/>
            <person name="Gryganskyi A."/>
            <person name="Culley D."/>
            <person name="Magnuson J.K."/>
            <person name="James T.Y."/>
            <person name="O'Malley M.A."/>
            <person name="Stajich J.E."/>
            <person name="Spatafora J.W."/>
            <person name="Visel A."/>
            <person name="Grigoriev I.V."/>
        </authorList>
    </citation>
    <scope>NUCLEOTIDE SEQUENCE [LARGE SCALE GENOMIC DNA]</scope>
    <source>
        <strain evidence="3 4">NRRL 3301</strain>
    </source>
</reference>
<dbReference type="AlphaFoldDB" id="A0A1X2GN32"/>
<evidence type="ECO:0000256" key="2">
    <source>
        <dbReference type="SAM" id="SignalP"/>
    </source>
</evidence>
<keyword evidence="4" id="KW-1185">Reference proteome</keyword>
<dbReference type="EMBL" id="MCGT01000008">
    <property type="protein sequence ID" value="ORX57637.1"/>
    <property type="molecule type" value="Genomic_DNA"/>
</dbReference>
<keyword evidence="1" id="KW-0472">Membrane</keyword>
<feature type="transmembrane region" description="Helical" evidence="1">
    <location>
        <begin position="78"/>
        <end position="99"/>
    </location>
</feature>
<feature type="transmembrane region" description="Helical" evidence="1">
    <location>
        <begin position="165"/>
        <end position="189"/>
    </location>
</feature>
<dbReference type="OrthoDB" id="2131431at2759"/>
<evidence type="ECO:0000313" key="3">
    <source>
        <dbReference type="EMBL" id="ORX57637.1"/>
    </source>
</evidence>
<keyword evidence="1" id="KW-0812">Transmembrane</keyword>
<evidence type="ECO:0000313" key="4">
    <source>
        <dbReference type="Proteomes" id="UP000242146"/>
    </source>
</evidence>
<protein>
    <submittedName>
        <fullName evidence="3">Uncharacterized protein</fullName>
    </submittedName>
</protein>
<feature type="signal peptide" evidence="2">
    <location>
        <begin position="1"/>
        <end position="16"/>
    </location>
</feature>
<feature type="chain" id="PRO_5010859652" evidence="2">
    <location>
        <begin position="17"/>
        <end position="355"/>
    </location>
</feature>
<dbReference type="Proteomes" id="UP000242146">
    <property type="component" value="Unassembled WGS sequence"/>
</dbReference>
<keyword evidence="1" id="KW-1133">Transmembrane helix</keyword>
<feature type="transmembrane region" description="Helical" evidence="1">
    <location>
        <begin position="201"/>
        <end position="224"/>
    </location>
</feature>
<organism evidence="3 4">
    <name type="scientific">Hesseltinella vesiculosa</name>
    <dbReference type="NCBI Taxonomy" id="101127"/>
    <lineage>
        <taxon>Eukaryota</taxon>
        <taxon>Fungi</taxon>
        <taxon>Fungi incertae sedis</taxon>
        <taxon>Mucoromycota</taxon>
        <taxon>Mucoromycotina</taxon>
        <taxon>Mucoromycetes</taxon>
        <taxon>Mucorales</taxon>
        <taxon>Cunninghamellaceae</taxon>
        <taxon>Hesseltinella</taxon>
    </lineage>
</organism>
<feature type="transmembrane region" description="Helical" evidence="1">
    <location>
        <begin position="119"/>
        <end position="145"/>
    </location>
</feature>